<organism evidence="2 3">
    <name type="scientific">Maribacter arcticus</name>
    <dbReference type="NCBI Taxonomy" id="561365"/>
    <lineage>
        <taxon>Bacteria</taxon>
        <taxon>Pseudomonadati</taxon>
        <taxon>Bacteroidota</taxon>
        <taxon>Flavobacteriia</taxon>
        <taxon>Flavobacteriales</taxon>
        <taxon>Flavobacteriaceae</taxon>
        <taxon>Maribacter</taxon>
    </lineage>
</organism>
<proteinExistence type="predicted"/>
<evidence type="ECO:0000256" key="1">
    <source>
        <dbReference type="SAM" id="Phobius"/>
    </source>
</evidence>
<dbReference type="Proteomes" id="UP000190339">
    <property type="component" value="Unassembled WGS sequence"/>
</dbReference>
<evidence type="ECO:0000313" key="2">
    <source>
        <dbReference type="EMBL" id="SKB53450.1"/>
    </source>
</evidence>
<keyword evidence="1" id="KW-0812">Transmembrane</keyword>
<dbReference type="EMBL" id="FUYL01000005">
    <property type="protein sequence ID" value="SKB53450.1"/>
    <property type="molecule type" value="Genomic_DNA"/>
</dbReference>
<feature type="transmembrane region" description="Helical" evidence="1">
    <location>
        <begin position="42"/>
        <end position="63"/>
    </location>
</feature>
<sequence>MDGFRAVMKSSFKNTIILLFRSIDKIVFDLQRTGKQWKNMKVPHWAVLFFVVGTYLLILWQLWPFISASEEPFFSYFGIVMTAIFTILFLIFTKIYVSQFLDYKSPYLVQTKTRPVGTESIAPPIRFSQLVHSMDYTSSNLFKNYLRTSETDFKRFAEGKVPSDKIVWLPITDRKLPNFRLFFEFLNHISEENLEGYYGENLLRLCTYIKTIFMSKDTEWTVKQLQKSHSSWKNCNPKRRMDLRIDVENQFLSTVVNKM</sequence>
<dbReference type="AlphaFoldDB" id="A0A1T5C2V1"/>
<keyword evidence="1" id="KW-0472">Membrane</keyword>
<feature type="transmembrane region" description="Helical" evidence="1">
    <location>
        <begin position="75"/>
        <end position="97"/>
    </location>
</feature>
<accession>A0A1T5C2V1</accession>
<evidence type="ECO:0000313" key="3">
    <source>
        <dbReference type="Proteomes" id="UP000190339"/>
    </source>
</evidence>
<name>A0A1T5C2V1_9FLAO</name>
<reference evidence="3" key="1">
    <citation type="submission" date="2017-02" db="EMBL/GenBank/DDBJ databases">
        <authorList>
            <person name="Varghese N."/>
            <person name="Submissions S."/>
        </authorList>
    </citation>
    <scope>NUCLEOTIDE SEQUENCE [LARGE SCALE GENOMIC DNA]</scope>
    <source>
        <strain evidence="3">DSM 23546</strain>
    </source>
</reference>
<keyword evidence="3" id="KW-1185">Reference proteome</keyword>
<keyword evidence="1" id="KW-1133">Transmembrane helix</keyword>
<gene>
    <name evidence="2" type="ORF">SAMN05660866_02023</name>
</gene>
<protein>
    <submittedName>
        <fullName evidence="2">Uncharacterized protein</fullName>
    </submittedName>
</protein>